<gene>
    <name evidence="2" type="ORF">COT51_02995</name>
</gene>
<dbReference type="InterPro" id="IPR002716">
    <property type="entry name" value="PIN_dom"/>
</dbReference>
<dbReference type="AlphaFoldDB" id="A0A2H0X976"/>
<dbReference type="InterPro" id="IPR029060">
    <property type="entry name" value="PIN-like_dom_sf"/>
</dbReference>
<feature type="domain" description="PIN" evidence="1">
    <location>
        <begin position="4"/>
        <end position="125"/>
    </location>
</feature>
<comment type="caution">
    <text evidence="2">The sequence shown here is derived from an EMBL/GenBank/DDBJ whole genome shotgun (WGS) entry which is preliminary data.</text>
</comment>
<protein>
    <recommendedName>
        <fullName evidence="1">PIN domain-containing protein</fullName>
    </recommendedName>
</protein>
<dbReference type="Proteomes" id="UP000231098">
    <property type="component" value="Unassembled WGS sequence"/>
</dbReference>
<evidence type="ECO:0000313" key="3">
    <source>
        <dbReference type="Proteomes" id="UP000231098"/>
    </source>
</evidence>
<sequence length="127" mass="14631">MIDVLDTNVLVRYLVGDVKAQQEKAVFWFQEARSGKRKILVKPIVVAETCFVLEKFYKKTRSEIAESLGVVLCQRWLKVEDRSSLLGALDFYENKNHFVDSFLLAWSVKNKAKILTFDLDLLKLASC</sequence>
<dbReference type="Gene3D" id="3.40.50.1010">
    <property type="entry name" value="5'-nuclease"/>
    <property type="match status" value="1"/>
</dbReference>
<name>A0A2H0X976_UNCKA</name>
<accession>A0A2H0X976</accession>
<proteinExistence type="predicted"/>
<evidence type="ECO:0000313" key="2">
    <source>
        <dbReference type="EMBL" id="PIS21401.1"/>
    </source>
</evidence>
<reference evidence="3" key="1">
    <citation type="submission" date="2017-09" db="EMBL/GenBank/DDBJ databases">
        <title>Depth-based differentiation of microbial function through sediment-hosted aquifers and enrichment of novel symbionts in the deep terrestrial subsurface.</title>
        <authorList>
            <person name="Probst A.J."/>
            <person name="Ladd B."/>
            <person name="Jarett J.K."/>
            <person name="Geller-Mcgrath D.E."/>
            <person name="Sieber C.M.K."/>
            <person name="Emerson J.B."/>
            <person name="Anantharaman K."/>
            <person name="Thomas B.C."/>
            <person name="Malmstrom R."/>
            <person name="Stieglmeier M."/>
            <person name="Klingl A."/>
            <person name="Woyke T."/>
            <person name="Ryan C.M."/>
            <person name="Banfield J.F."/>
        </authorList>
    </citation>
    <scope>NUCLEOTIDE SEQUENCE [LARGE SCALE GENOMIC DNA]</scope>
</reference>
<dbReference type="Pfam" id="PF01850">
    <property type="entry name" value="PIN"/>
    <property type="match status" value="1"/>
</dbReference>
<evidence type="ECO:0000259" key="1">
    <source>
        <dbReference type="Pfam" id="PF01850"/>
    </source>
</evidence>
<dbReference type="EMBL" id="PEYV01000051">
    <property type="protein sequence ID" value="PIS21401.1"/>
    <property type="molecule type" value="Genomic_DNA"/>
</dbReference>
<organism evidence="2 3">
    <name type="scientific">candidate division WWE3 bacterium CG08_land_8_20_14_0_20_41_15</name>
    <dbReference type="NCBI Taxonomy" id="1975086"/>
    <lineage>
        <taxon>Bacteria</taxon>
        <taxon>Katanobacteria</taxon>
    </lineage>
</organism>
<dbReference type="SUPFAM" id="SSF88723">
    <property type="entry name" value="PIN domain-like"/>
    <property type="match status" value="1"/>
</dbReference>